<sequence length="240" mass="26266">MALVFINYRERDQAHLTQTLYAHLARRLGDEQVFVDSRSLPIGRRYPPEILSALARADMVLAVTGRDWETARDETGGRRLDNPGDWVRREIADSLARGVPVVPGIDLDREPPATSARCDDVVITVPTQIDAAAESTLALWVGLGRPTGLDCARQVTGALAGLPVFTFTRGTVVCVRTTEGRVALIEFVETDAGAGRWSRPSSGRSDCFGCVTGITAPVAWRCRMIYTADRGRGWRGHRSC</sequence>
<proteinExistence type="predicted"/>
<name>A0A1G6S066_9PSEU</name>
<accession>A0A1G6S066</accession>
<dbReference type="GO" id="GO:0007165">
    <property type="term" value="P:signal transduction"/>
    <property type="evidence" value="ECO:0007669"/>
    <property type="project" value="InterPro"/>
</dbReference>
<dbReference type="Proteomes" id="UP000199501">
    <property type="component" value="Unassembled WGS sequence"/>
</dbReference>
<reference evidence="2" key="1">
    <citation type="submission" date="2016-10" db="EMBL/GenBank/DDBJ databases">
        <authorList>
            <person name="Varghese N."/>
            <person name="Submissions S."/>
        </authorList>
    </citation>
    <scope>NUCLEOTIDE SEQUENCE [LARGE SCALE GENOMIC DNA]</scope>
    <source>
        <strain evidence="2">IBRC-M 10403</strain>
    </source>
</reference>
<dbReference type="STRING" id="1271860.SAMN05216174_107142"/>
<evidence type="ECO:0000313" key="2">
    <source>
        <dbReference type="Proteomes" id="UP000199501"/>
    </source>
</evidence>
<dbReference type="InterPro" id="IPR035897">
    <property type="entry name" value="Toll_tir_struct_dom_sf"/>
</dbReference>
<evidence type="ECO:0000313" key="1">
    <source>
        <dbReference type="EMBL" id="SDD10312.1"/>
    </source>
</evidence>
<keyword evidence="2" id="KW-1185">Reference proteome</keyword>
<gene>
    <name evidence="1" type="ORF">SAMN05216174_107142</name>
</gene>
<dbReference type="SUPFAM" id="SSF52200">
    <property type="entry name" value="Toll/Interleukin receptor TIR domain"/>
    <property type="match status" value="1"/>
</dbReference>
<dbReference type="RefSeq" id="WP_228771708.1">
    <property type="nucleotide sequence ID" value="NZ_FMZZ01000007.1"/>
</dbReference>
<dbReference type="Gene3D" id="3.40.50.10140">
    <property type="entry name" value="Toll/interleukin-1 receptor homology (TIR) domain"/>
    <property type="match status" value="1"/>
</dbReference>
<organism evidence="1 2">
    <name type="scientific">Actinokineospora iranica</name>
    <dbReference type="NCBI Taxonomy" id="1271860"/>
    <lineage>
        <taxon>Bacteria</taxon>
        <taxon>Bacillati</taxon>
        <taxon>Actinomycetota</taxon>
        <taxon>Actinomycetes</taxon>
        <taxon>Pseudonocardiales</taxon>
        <taxon>Pseudonocardiaceae</taxon>
        <taxon>Actinokineospora</taxon>
    </lineage>
</organism>
<dbReference type="EMBL" id="FMZZ01000007">
    <property type="protein sequence ID" value="SDD10312.1"/>
    <property type="molecule type" value="Genomic_DNA"/>
</dbReference>
<protein>
    <submittedName>
        <fullName evidence="1">TIR domain-containing protein</fullName>
    </submittedName>
</protein>
<dbReference type="AlphaFoldDB" id="A0A1G6S066"/>